<dbReference type="AlphaFoldDB" id="A0A2T4BWJ4"/>
<protein>
    <submittedName>
        <fullName evidence="2">Uncharacterized protein</fullName>
    </submittedName>
</protein>
<feature type="transmembrane region" description="Helical" evidence="1">
    <location>
        <begin position="6"/>
        <end position="27"/>
    </location>
</feature>
<organism evidence="2 3">
    <name type="scientific">Trichoderma longibrachiatum ATCC 18648</name>
    <dbReference type="NCBI Taxonomy" id="983965"/>
    <lineage>
        <taxon>Eukaryota</taxon>
        <taxon>Fungi</taxon>
        <taxon>Dikarya</taxon>
        <taxon>Ascomycota</taxon>
        <taxon>Pezizomycotina</taxon>
        <taxon>Sordariomycetes</taxon>
        <taxon>Hypocreomycetidae</taxon>
        <taxon>Hypocreales</taxon>
        <taxon>Hypocreaceae</taxon>
        <taxon>Trichoderma</taxon>
    </lineage>
</organism>
<reference evidence="2 3" key="1">
    <citation type="submission" date="2016-07" db="EMBL/GenBank/DDBJ databases">
        <title>Multiple horizontal gene transfer events from other fungi enriched the ability of initially mycotrophic Trichoderma (Ascomycota) to feed on dead plant biomass.</title>
        <authorList>
            <consortium name="DOE Joint Genome Institute"/>
            <person name="Aerts A."/>
            <person name="Atanasova L."/>
            <person name="Chenthamara K."/>
            <person name="Zhang J."/>
            <person name="Grujic M."/>
            <person name="Henrissat B."/>
            <person name="Kuo A."/>
            <person name="Salamov A."/>
            <person name="Lipzen A."/>
            <person name="Labutti K."/>
            <person name="Barry K."/>
            <person name="Miao Y."/>
            <person name="Rahimi M.J."/>
            <person name="Shen Q."/>
            <person name="Grigoriev I.V."/>
            <person name="Kubicek C.P."/>
            <person name="Druzhinina I.S."/>
        </authorList>
    </citation>
    <scope>NUCLEOTIDE SEQUENCE [LARGE SCALE GENOMIC DNA]</scope>
    <source>
        <strain evidence="2 3">ATCC 18648</strain>
    </source>
</reference>
<dbReference type="EMBL" id="KZ679138">
    <property type="protein sequence ID" value="PTB73635.1"/>
    <property type="molecule type" value="Genomic_DNA"/>
</dbReference>
<gene>
    <name evidence="2" type="ORF">M440DRAFT_1067486</name>
</gene>
<evidence type="ECO:0000313" key="2">
    <source>
        <dbReference type="EMBL" id="PTB73635.1"/>
    </source>
</evidence>
<name>A0A2T4BWJ4_TRILO</name>
<keyword evidence="1" id="KW-0472">Membrane</keyword>
<keyword evidence="1" id="KW-0812">Transmembrane</keyword>
<keyword evidence="1" id="KW-1133">Transmembrane helix</keyword>
<dbReference type="Proteomes" id="UP000240760">
    <property type="component" value="Unassembled WGS sequence"/>
</dbReference>
<evidence type="ECO:0000313" key="3">
    <source>
        <dbReference type="Proteomes" id="UP000240760"/>
    </source>
</evidence>
<keyword evidence="3" id="KW-1185">Reference proteome</keyword>
<proteinExistence type="predicted"/>
<sequence length="101" mass="12323">MSRTLFLFHFGSCFPIPFYFFPFMLLFHYLRTWYIFRVHLKGGEVVKGEKRRRFRRLDSTRYQISRRLFRIAAGVFRMRTRNNRPSRSNGESACMCARVVR</sequence>
<evidence type="ECO:0000256" key="1">
    <source>
        <dbReference type="SAM" id="Phobius"/>
    </source>
</evidence>
<accession>A0A2T4BWJ4</accession>